<dbReference type="Proteomes" id="UP000013307">
    <property type="component" value="Chromosome"/>
</dbReference>
<dbReference type="AlphaFoldDB" id="N0BFI7"/>
<evidence type="ECO:0000313" key="2">
    <source>
        <dbReference type="Proteomes" id="UP000013307"/>
    </source>
</evidence>
<dbReference type="eggNOG" id="arCOG11176">
    <property type="taxonomic scope" value="Archaea"/>
</dbReference>
<proteinExistence type="predicted"/>
<evidence type="ECO:0000313" key="1">
    <source>
        <dbReference type="EMBL" id="AGK61798.1"/>
    </source>
</evidence>
<reference evidence="1 2" key="1">
    <citation type="journal article" date="2013" name="Genome Announc.">
        <title>Complete Genome Sequence of the Thermophilic and Facultatively Chemolithoautotrophic Sulfate Reducer Archaeoglobus sulfaticallidus Strain PM70-1T.</title>
        <authorList>
            <person name="Stokke R."/>
            <person name="Hocking W.P."/>
            <person name="Steinsbu B.O."/>
            <person name="Steen I.H."/>
        </authorList>
    </citation>
    <scope>NUCLEOTIDE SEQUENCE [LARGE SCALE GENOMIC DNA]</scope>
    <source>
        <strain evidence="1">PM70-1</strain>
    </source>
</reference>
<accession>N0BFI7</accession>
<dbReference type="HOGENOM" id="CLU_209469_0_0_2"/>
<dbReference type="KEGG" id="ast:Asulf_01827"/>
<sequence length="61" mass="7054">MLIAMRRFKWRLFRRKGASKKATRDEKLLQKNVEELKVEALTKGGDVGIKAIAKELLPDEE</sequence>
<gene>
    <name evidence="1" type="ORF">Asulf_01827</name>
</gene>
<dbReference type="EMBL" id="CP005290">
    <property type="protein sequence ID" value="AGK61798.1"/>
    <property type="molecule type" value="Genomic_DNA"/>
</dbReference>
<organism evidence="1 2">
    <name type="scientific">Archaeoglobus sulfaticallidus PM70-1</name>
    <dbReference type="NCBI Taxonomy" id="387631"/>
    <lineage>
        <taxon>Archaea</taxon>
        <taxon>Methanobacteriati</taxon>
        <taxon>Methanobacteriota</taxon>
        <taxon>Archaeoglobi</taxon>
        <taxon>Archaeoglobales</taxon>
        <taxon>Archaeoglobaceae</taxon>
        <taxon>Archaeoglobus</taxon>
    </lineage>
</organism>
<name>N0BFI7_9EURY</name>
<dbReference type="STRING" id="387631.Asulf_01827"/>
<keyword evidence="2" id="KW-1185">Reference proteome</keyword>
<protein>
    <submittedName>
        <fullName evidence="1">Uncharacterized protein</fullName>
    </submittedName>
</protein>